<organism evidence="1">
    <name type="scientific">hydrothermal vent metagenome</name>
    <dbReference type="NCBI Taxonomy" id="652676"/>
    <lineage>
        <taxon>unclassified sequences</taxon>
        <taxon>metagenomes</taxon>
        <taxon>ecological metagenomes</taxon>
    </lineage>
</organism>
<name>A0A3B1DUK7_9ZZZZ</name>
<accession>A0A3B1DUK7</accession>
<dbReference type="Gene3D" id="2.50.20.10">
    <property type="entry name" value="Lipoprotein localisation LolA/LolB/LppX"/>
    <property type="match status" value="1"/>
</dbReference>
<evidence type="ECO:0000313" key="1">
    <source>
        <dbReference type="EMBL" id="VAY88499.1"/>
    </source>
</evidence>
<dbReference type="AlphaFoldDB" id="A0A3B1DUK7"/>
<evidence type="ECO:0008006" key="2">
    <source>
        <dbReference type="Google" id="ProtNLM"/>
    </source>
</evidence>
<protein>
    <recommendedName>
        <fullName evidence="2">Outer membrane lipoprotein carrier protein LolA</fullName>
    </recommendedName>
</protein>
<gene>
    <name evidence="1" type="ORF">MNB_ARC-1_804</name>
</gene>
<dbReference type="EMBL" id="UOYO01000060">
    <property type="protein sequence ID" value="VAY88499.1"/>
    <property type="molecule type" value="Genomic_DNA"/>
</dbReference>
<sequence>MKFIVLVLCVSSFVFGMSLSDMDSHRANIDEGLMSIKIVSIKKNKKTKKTYDVFRKNSNTSLVVFTHENEKGTVVLKENNNLYIKTQYARNPIRITPMQRLFGDASIGDVLELTFSKNYKIQSSNNGVYVLKAINNKSSYNKIIVYVKNNKLIKSELFSFSGKKLKTLFYKYNKKTKLIDSYTIKTPRSQTLVEIVSYKNMKLSRRIFKLQNIKNAYYATKKYRK</sequence>
<proteinExistence type="predicted"/>
<reference evidence="1" key="1">
    <citation type="submission" date="2018-10" db="EMBL/GenBank/DDBJ databases">
        <authorList>
            <person name="Aoki K."/>
        </authorList>
    </citation>
    <scope>NUCLEOTIDE SEQUENCE</scope>
</reference>